<keyword evidence="3" id="KW-1185">Reference proteome</keyword>
<dbReference type="PANTHER" id="PTHR43157:SF31">
    <property type="entry name" value="PHOSPHATIDYLINOSITOL-GLYCAN BIOSYNTHESIS CLASS F PROTEIN"/>
    <property type="match status" value="1"/>
</dbReference>
<dbReference type="Gene3D" id="3.40.50.720">
    <property type="entry name" value="NAD(P)-binding Rossmann-like Domain"/>
    <property type="match status" value="2"/>
</dbReference>
<dbReference type="Pfam" id="PF00106">
    <property type="entry name" value="adh_short"/>
    <property type="match status" value="1"/>
</dbReference>
<evidence type="ECO:0000313" key="3">
    <source>
        <dbReference type="Proteomes" id="UP000749559"/>
    </source>
</evidence>
<evidence type="ECO:0000313" key="2">
    <source>
        <dbReference type="EMBL" id="CAH1791870.1"/>
    </source>
</evidence>
<gene>
    <name evidence="2" type="ORF">OFUS_LOCUS16910</name>
</gene>
<dbReference type="PRINTS" id="PR00081">
    <property type="entry name" value="GDHRDH"/>
</dbReference>
<keyword evidence="1" id="KW-0560">Oxidoreductase</keyword>
<comment type="caution">
    <text evidence="2">The sequence shown here is derived from an EMBL/GenBank/DDBJ whole genome shotgun (WGS) entry which is preliminary data.</text>
</comment>
<reference evidence="2" key="1">
    <citation type="submission" date="2022-03" db="EMBL/GenBank/DDBJ databases">
        <authorList>
            <person name="Martin C."/>
        </authorList>
    </citation>
    <scope>NUCLEOTIDE SEQUENCE</scope>
</reference>
<dbReference type="EMBL" id="CAIIXF020000008">
    <property type="protein sequence ID" value="CAH1791870.1"/>
    <property type="molecule type" value="Genomic_DNA"/>
</dbReference>
<proteinExistence type="predicted"/>
<dbReference type="InterPro" id="IPR002347">
    <property type="entry name" value="SDR_fam"/>
</dbReference>
<dbReference type="OrthoDB" id="191139at2759"/>
<organism evidence="2 3">
    <name type="scientific">Owenia fusiformis</name>
    <name type="common">Polychaete worm</name>
    <dbReference type="NCBI Taxonomy" id="6347"/>
    <lineage>
        <taxon>Eukaryota</taxon>
        <taxon>Metazoa</taxon>
        <taxon>Spiralia</taxon>
        <taxon>Lophotrochozoa</taxon>
        <taxon>Annelida</taxon>
        <taxon>Polychaeta</taxon>
        <taxon>Sedentaria</taxon>
        <taxon>Canalipalpata</taxon>
        <taxon>Sabellida</taxon>
        <taxon>Oweniida</taxon>
        <taxon>Oweniidae</taxon>
        <taxon>Owenia</taxon>
    </lineage>
</organism>
<protein>
    <submittedName>
        <fullName evidence="2">Uncharacterized protein</fullName>
    </submittedName>
</protein>
<accession>A0A8S4PBS6</accession>
<dbReference type="PANTHER" id="PTHR43157">
    <property type="entry name" value="PHOSPHATIDYLINOSITOL-GLYCAN BIOSYNTHESIS CLASS F PROTEIN-RELATED"/>
    <property type="match status" value="1"/>
</dbReference>
<sequence>MLKLIIGGATVLGVGLLYLRRYAKRVMCQSNRTLHGKTAIVTGANCGIGKTTAFELAKRGARVILACRDVNKANQAAADILKSFKNADLIVKHLDLASLASVRKFAEGLAKRGKVEFDNLNGERDYTKRYPNTKLMNNLFARELHHVLNGESKEVKSGVGVHCLHPGVVNTSLGRYMIPYYLKPLAIPLMYLLLKTPTEGCQTTLYCSIAEELDNVSGCYYGNCKQEPWGEASNDMAVARKLWEHSEKLVGLN</sequence>
<dbReference type="Proteomes" id="UP000749559">
    <property type="component" value="Unassembled WGS sequence"/>
</dbReference>
<dbReference type="InterPro" id="IPR036291">
    <property type="entry name" value="NAD(P)-bd_dom_sf"/>
</dbReference>
<name>A0A8S4PBS6_OWEFU</name>
<evidence type="ECO:0000256" key="1">
    <source>
        <dbReference type="ARBA" id="ARBA00023002"/>
    </source>
</evidence>
<dbReference type="GO" id="GO:0016491">
    <property type="term" value="F:oxidoreductase activity"/>
    <property type="evidence" value="ECO:0007669"/>
    <property type="project" value="UniProtKB-KW"/>
</dbReference>
<dbReference type="SUPFAM" id="SSF51735">
    <property type="entry name" value="NAD(P)-binding Rossmann-fold domains"/>
    <property type="match status" value="1"/>
</dbReference>
<dbReference type="AlphaFoldDB" id="A0A8S4PBS6"/>